<feature type="region of interest" description="Disordered" evidence="1">
    <location>
        <begin position="102"/>
        <end position="121"/>
    </location>
</feature>
<dbReference type="EMBL" id="NRSZ01000161">
    <property type="protein sequence ID" value="PNY29052.1"/>
    <property type="molecule type" value="Genomic_DNA"/>
</dbReference>
<dbReference type="Proteomes" id="UP000236621">
    <property type="component" value="Unassembled WGS sequence"/>
</dbReference>
<reference evidence="2 3" key="1">
    <citation type="submission" date="2017-08" db="EMBL/GenBank/DDBJ databases">
        <title>Harnessing the power of phylogenomics to disentangle the directionality and signatures of interkingdom host jumping in the parasitic fungal genus Tolypocladium.</title>
        <authorList>
            <person name="Quandt C.A."/>
            <person name="Patterson W."/>
            <person name="Spatafora J.W."/>
        </authorList>
    </citation>
    <scope>NUCLEOTIDE SEQUENCE [LARGE SCALE GENOMIC DNA]</scope>
    <source>
        <strain evidence="2 3">CBS 113982</strain>
    </source>
</reference>
<accession>A0A2K3QND8</accession>
<keyword evidence="3" id="KW-1185">Reference proteome</keyword>
<protein>
    <submittedName>
        <fullName evidence="2">Transporter</fullName>
    </submittedName>
</protein>
<proteinExistence type="predicted"/>
<sequence length="326" mass="34297">MPTNGAVTSSWYTKEESPMRMATWHAGNTIAQHRPDLPGGGCPREHTEHAGRHTRVADFLTRRGHGVLRLAARMAAQHVLPERAGARDGAAPRWWPCRRLRSTGGREAEQEPSEQGNGQRPFRLLIPGHGLLPGDGRADLSAVTSAVRSAVRSAVTSAVTSAVPSAVLSVSCGTVSGRVEAPCLRAGSPFASPCPSPPALALGPASFDGVRRPGLVGHCVVRPATVPCVSGVRVAAEEASARASAREIAPRHVTAPLLPRPGWDSRQQPDDVSVRAGPRPRLCGRTDRGVTPARINSERIQGPGSVKPRRGEAAGGEANLGQPPLY</sequence>
<evidence type="ECO:0000313" key="2">
    <source>
        <dbReference type="EMBL" id="PNY29052.1"/>
    </source>
</evidence>
<comment type="caution">
    <text evidence="2">The sequence shown here is derived from an EMBL/GenBank/DDBJ whole genome shotgun (WGS) entry which is preliminary data.</text>
</comment>
<dbReference type="AlphaFoldDB" id="A0A2K3QND8"/>
<feature type="region of interest" description="Disordered" evidence="1">
    <location>
        <begin position="252"/>
        <end position="326"/>
    </location>
</feature>
<name>A0A2K3QND8_9HYPO</name>
<evidence type="ECO:0000256" key="1">
    <source>
        <dbReference type="SAM" id="MobiDB-lite"/>
    </source>
</evidence>
<gene>
    <name evidence="2" type="ORF">TCAP_01027</name>
</gene>
<evidence type="ECO:0000313" key="3">
    <source>
        <dbReference type="Proteomes" id="UP000236621"/>
    </source>
</evidence>
<organism evidence="2 3">
    <name type="scientific">Tolypocladium capitatum</name>
    <dbReference type="NCBI Taxonomy" id="45235"/>
    <lineage>
        <taxon>Eukaryota</taxon>
        <taxon>Fungi</taxon>
        <taxon>Dikarya</taxon>
        <taxon>Ascomycota</taxon>
        <taxon>Pezizomycotina</taxon>
        <taxon>Sordariomycetes</taxon>
        <taxon>Hypocreomycetidae</taxon>
        <taxon>Hypocreales</taxon>
        <taxon>Ophiocordycipitaceae</taxon>
        <taxon>Tolypocladium</taxon>
    </lineage>
</organism>